<feature type="region of interest" description="Disordered" evidence="1">
    <location>
        <begin position="113"/>
        <end position="149"/>
    </location>
</feature>
<gene>
    <name evidence="2" type="ORF">VFPPC_12542</name>
</gene>
<sequence>MASSEYNEPPLPTGKYYPPIYEKRHRVRNCKKTNQFACAALGSSAIVDSQVSCLADALWALEDEKERRKPQCLATQQTIIALEAPRKMAPNPCAGTLRGVDVNPQSAHGRLRSCPVSPLLRPRDDSGTVTPLKLGSIDADTAGNGKESKLELGRSWTAYATALRSEQDQRNGTG</sequence>
<evidence type="ECO:0000313" key="3">
    <source>
        <dbReference type="Proteomes" id="UP000078397"/>
    </source>
</evidence>
<evidence type="ECO:0000256" key="1">
    <source>
        <dbReference type="SAM" id="MobiDB-lite"/>
    </source>
</evidence>
<dbReference type="KEGG" id="pchm:VFPPC_12542"/>
<dbReference type="GeneID" id="28854370"/>
<reference evidence="2 3" key="1">
    <citation type="journal article" date="2016" name="PLoS Pathog.">
        <title>Biosynthesis of antibiotic leucinostatins in bio-control fungus Purpureocillium lilacinum and their inhibition on phytophthora revealed by genome mining.</title>
        <authorList>
            <person name="Wang G."/>
            <person name="Liu Z."/>
            <person name="Lin R."/>
            <person name="Li E."/>
            <person name="Mao Z."/>
            <person name="Ling J."/>
            <person name="Yang Y."/>
            <person name="Yin W.B."/>
            <person name="Xie B."/>
        </authorList>
    </citation>
    <scope>NUCLEOTIDE SEQUENCE [LARGE SCALE GENOMIC DNA]</scope>
    <source>
        <strain evidence="2">170</strain>
    </source>
</reference>
<name>A0A179EYW2_METCM</name>
<dbReference type="RefSeq" id="XP_018136251.1">
    <property type="nucleotide sequence ID" value="XM_018290376.1"/>
</dbReference>
<dbReference type="Proteomes" id="UP000078397">
    <property type="component" value="Unassembled WGS sequence"/>
</dbReference>
<proteinExistence type="predicted"/>
<evidence type="ECO:0000313" key="2">
    <source>
        <dbReference type="EMBL" id="OAQ58023.1"/>
    </source>
</evidence>
<accession>A0A179EYW2</accession>
<keyword evidence="3" id="KW-1185">Reference proteome</keyword>
<organism evidence="2 3">
    <name type="scientific">Pochonia chlamydosporia 170</name>
    <dbReference type="NCBI Taxonomy" id="1380566"/>
    <lineage>
        <taxon>Eukaryota</taxon>
        <taxon>Fungi</taxon>
        <taxon>Dikarya</taxon>
        <taxon>Ascomycota</taxon>
        <taxon>Pezizomycotina</taxon>
        <taxon>Sordariomycetes</taxon>
        <taxon>Hypocreomycetidae</taxon>
        <taxon>Hypocreales</taxon>
        <taxon>Clavicipitaceae</taxon>
        <taxon>Pochonia</taxon>
    </lineage>
</organism>
<dbReference type="AlphaFoldDB" id="A0A179EYW2"/>
<dbReference type="EMBL" id="LSBJ02000002">
    <property type="protein sequence ID" value="OAQ58023.1"/>
    <property type="molecule type" value="Genomic_DNA"/>
</dbReference>
<comment type="caution">
    <text evidence="2">The sequence shown here is derived from an EMBL/GenBank/DDBJ whole genome shotgun (WGS) entry which is preliminary data.</text>
</comment>
<protein>
    <submittedName>
        <fullName evidence="2">Uncharacterized protein</fullName>
    </submittedName>
</protein>